<feature type="chain" id="PRO_5027077740" evidence="1">
    <location>
        <begin position="21"/>
        <end position="81"/>
    </location>
</feature>
<reference evidence="3" key="1">
    <citation type="submission" date="2020-03" db="EMBL/GenBank/DDBJ databases">
        <title>Transcriptomic Profiling of the Digestive Tract of the Rat Flea, Xenopsylla cheopis, Following Blood Feeding and Infection with Yersinia pestis.</title>
        <authorList>
            <person name="Bland D.M."/>
            <person name="Martens C.A."/>
            <person name="Virtaneva K."/>
            <person name="Kanakabandi K."/>
            <person name="Long D."/>
            <person name="Rosenke R."/>
            <person name="Saturday G.A."/>
            <person name="Hoyt F.H."/>
            <person name="Bruno D.P."/>
            <person name="Ribeiro J.M.C."/>
            <person name="Hinnebusch J."/>
        </authorList>
    </citation>
    <scope>NUCLEOTIDE SEQUENCE</scope>
</reference>
<dbReference type="AlphaFoldDB" id="A0A6M2E2G1"/>
<feature type="domain" description="Kazal-like" evidence="2">
    <location>
        <begin position="19"/>
        <end position="72"/>
    </location>
</feature>
<keyword evidence="1" id="KW-0732">Signal</keyword>
<proteinExistence type="predicted"/>
<dbReference type="EMBL" id="GIIL01007942">
    <property type="protein sequence ID" value="NOV51668.1"/>
    <property type="molecule type" value="Transcribed_RNA"/>
</dbReference>
<dbReference type="CDD" id="cd00104">
    <property type="entry name" value="KAZAL_FS"/>
    <property type="match status" value="1"/>
</dbReference>
<feature type="signal peptide" evidence="1">
    <location>
        <begin position="1"/>
        <end position="20"/>
    </location>
</feature>
<dbReference type="InterPro" id="IPR036058">
    <property type="entry name" value="Kazal_dom_sf"/>
</dbReference>
<dbReference type="Pfam" id="PF00050">
    <property type="entry name" value="Kazal_1"/>
    <property type="match status" value="1"/>
</dbReference>
<dbReference type="InterPro" id="IPR002350">
    <property type="entry name" value="Kazal_dom"/>
</dbReference>
<dbReference type="SMART" id="SM00280">
    <property type="entry name" value="KAZAL"/>
    <property type="match status" value="1"/>
</dbReference>
<dbReference type="PROSITE" id="PS51465">
    <property type="entry name" value="KAZAL_2"/>
    <property type="match status" value="1"/>
</dbReference>
<evidence type="ECO:0000256" key="1">
    <source>
        <dbReference type="SAM" id="SignalP"/>
    </source>
</evidence>
<evidence type="ECO:0000313" key="3">
    <source>
        <dbReference type="EMBL" id="NOV51668.1"/>
    </source>
</evidence>
<accession>A0A6M2E2G1</accession>
<organism evidence="3">
    <name type="scientific">Xenopsylla cheopis</name>
    <name type="common">Oriental rat flea</name>
    <name type="synonym">Pulex cheopis</name>
    <dbReference type="NCBI Taxonomy" id="163159"/>
    <lineage>
        <taxon>Eukaryota</taxon>
        <taxon>Metazoa</taxon>
        <taxon>Ecdysozoa</taxon>
        <taxon>Arthropoda</taxon>
        <taxon>Hexapoda</taxon>
        <taxon>Insecta</taxon>
        <taxon>Pterygota</taxon>
        <taxon>Neoptera</taxon>
        <taxon>Endopterygota</taxon>
        <taxon>Siphonaptera</taxon>
        <taxon>Pulicidae</taxon>
        <taxon>Xenopsyllinae</taxon>
        <taxon>Xenopsylla</taxon>
    </lineage>
</organism>
<name>A0A6M2E2G1_XENCH</name>
<dbReference type="Gene3D" id="3.30.60.30">
    <property type="match status" value="1"/>
</dbReference>
<protein>
    <submittedName>
        <fullName evidence="3">Putative follistatin-like kazal domain protein</fullName>
    </submittedName>
</protein>
<sequence length="81" mass="9042">MKWIIFLSVLAVLAVSLTTSQRPPCPCPRNLDPVCATNGETFSNPCLFNCAKEFEARSGRSIEILRRGRCDDSANNYQYGK</sequence>
<evidence type="ECO:0000259" key="2">
    <source>
        <dbReference type="PROSITE" id="PS51465"/>
    </source>
</evidence>
<dbReference type="SUPFAM" id="SSF100895">
    <property type="entry name" value="Kazal-type serine protease inhibitors"/>
    <property type="match status" value="1"/>
</dbReference>